<keyword evidence="1" id="KW-0812">Transmembrane</keyword>
<evidence type="ECO:0000256" key="1">
    <source>
        <dbReference type="SAM" id="Phobius"/>
    </source>
</evidence>
<gene>
    <name evidence="3" type="ORF">IAB67_07045</name>
</gene>
<organism evidence="3 4">
    <name type="scientific">Candidatus Ventrousia excrementavium</name>
    <dbReference type="NCBI Taxonomy" id="2840961"/>
    <lineage>
        <taxon>Bacteria</taxon>
        <taxon>Bacillati</taxon>
        <taxon>Bacillota</taxon>
        <taxon>Clostridia</taxon>
        <taxon>Eubacteriales</taxon>
        <taxon>Clostridiaceae</taxon>
        <taxon>Clostridiaceae incertae sedis</taxon>
        <taxon>Candidatus Ventrousia</taxon>
    </lineage>
</organism>
<comment type="caution">
    <text evidence="3">The sequence shown here is derived from an EMBL/GenBank/DDBJ whole genome shotgun (WGS) entry which is preliminary data.</text>
</comment>
<sequence length="274" mass="30434">MKKSLCRVLSVLFLCLLAAPAVHADSIVLPDGDPFFDRYGDDCEYLQRTYTANGPDGYVSLYKSPLSTQVRENIANGENLYCSSLYTDADGVQWGGVWRSTWNENDPLRGWVRLSDCVVVPDYLSFAAAHESEFFPYDASYNQMLENAERLVLWTYPGSGTVSQENMDTGWLADGPESYISQCYEDSAGRVWGYINYLYGYRHVWLCLSDPANTGIPADPDVLPPQPELIPPADEIPSPGPSIPLLTVGLIAALAVLTAVFIRFFFGKQKKNAN</sequence>
<name>A0A9D1LLT6_9CLOT</name>
<proteinExistence type="predicted"/>
<dbReference type="EMBL" id="DVMR01000055">
    <property type="protein sequence ID" value="HIU44037.1"/>
    <property type="molecule type" value="Genomic_DNA"/>
</dbReference>
<feature type="chain" id="PRO_5038898686" evidence="2">
    <location>
        <begin position="25"/>
        <end position="274"/>
    </location>
</feature>
<dbReference type="AlphaFoldDB" id="A0A9D1LLT6"/>
<keyword evidence="2" id="KW-0732">Signal</keyword>
<reference evidence="3" key="2">
    <citation type="journal article" date="2021" name="PeerJ">
        <title>Extensive microbial diversity within the chicken gut microbiome revealed by metagenomics and culture.</title>
        <authorList>
            <person name="Gilroy R."/>
            <person name="Ravi A."/>
            <person name="Getino M."/>
            <person name="Pursley I."/>
            <person name="Horton D.L."/>
            <person name="Alikhan N.F."/>
            <person name="Baker D."/>
            <person name="Gharbi K."/>
            <person name="Hall N."/>
            <person name="Watson M."/>
            <person name="Adriaenssens E.M."/>
            <person name="Foster-Nyarko E."/>
            <person name="Jarju S."/>
            <person name="Secka A."/>
            <person name="Antonio M."/>
            <person name="Oren A."/>
            <person name="Chaudhuri R.R."/>
            <person name="La Ragione R."/>
            <person name="Hildebrand F."/>
            <person name="Pallen M.J."/>
        </authorList>
    </citation>
    <scope>NUCLEOTIDE SEQUENCE</scope>
    <source>
        <strain evidence="3">CHK191-8634</strain>
    </source>
</reference>
<evidence type="ECO:0000313" key="3">
    <source>
        <dbReference type="EMBL" id="HIU44037.1"/>
    </source>
</evidence>
<dbReference type="Proteomes" id="UP000824073">
    <property type="component" value="Unassembled WGS sequence"/>
</dbReference>
<keyword evidence="1" id="KW-1133">Transmembrane helix</keyword>
<protein>
    <submittedName>
        <fullName evidence="3">Uncharacterized protein</fullName>
    </submittedName>
</protein>
<feature type="signal peptide" evidence="2">
    <location>
        <begin position="1"/>
        <end position="24"/>
    </location>
</feature>
<evidence type="ECO:0000313" key="4">
    <source>
        <dbReference type="Proteomes" id="UP000824073"/>
    </source>
</evidence>
<feature type="transmembrane region" description="Helical" evidence="1">
    <location>
        <begin position="245"/>
        <end position="266"/>
    </location>
</feature>
<keyword evidence="1" id="KW-0472">Membrane</keyword>
<accession>A0A9D1LLT6</accession>
<evidence type="ECO:0000256" key="2">
    <source>
        <dbReference type="SAM" id="SignalP"/>
    </source>
</evidence>
<reference evidence="3" key="1">
    <citation type="submission" date="2020-10" db="EMBL/GenBank/DDBJ databases">
        <authorList>
            <person name="Gilroy R."/>
        </authorList>
    </citation>
    <scope>NUCLEOTIDE SEQUENCE</scope>
    <source>
        <strain evidence="3">CHK191-8634</strain>
    </source>
</reference>